<dbReference type="SUPFAM" id="SSF51366">
    <property type="entry name" value="Ribulose-phoshate binding barrel"/>
    <property type="match status" value="1"/>
</dbReference>
<dbReference type="HAMAP" id="MF_00135">
    <property type="entry name" value="PRAI"/>
    <property type="match status" value="1"/>
</dbReference>
<dbReference type="InterPro" id="IPR001240">
    <property type="entry name" value="PRAI_dom"/>
</dbReference>
<evidence type="ECO:0000259" key="10">
    <source>
        <dbReference type="Pfam" id="PF00697"/>
    </source>
</evidence>
<protein>
    <recommendedName>
        <fullName evidence="4 9">N-(5'-phosphoribosyl)anthranilate isomerase</fullName>
        <shortName evidence="9">PRAI</shortName>
        <ecNumber evidence="3 9">5.3.1.24</ecNumber>
    </recommendedName>
</protein>
<evidence type="ECO:0000256" key="6">
    <source>
        <dbReference type="ARBA" id="ARBA00022822"/>
    </source>
</evidence>
<name>A0A1G7ZFC3_9BACI</name>
<evidence type="ECO:0000256" key="1">
    <source>
        <dbReference type="ARBA" id="ARBA00001164"/>
    </source>
</evidence>
<dbReference type="EC" id="5.3.1.24" evidence="3 9"/>
<evidence type="ECO:0000256" key="2">
    <source>
        <dbReference type="ARBA" id="ARBA00004664"/>
    </source>
</evidence>
<keyword evidence="7 9" id="KW-0057">Aromatic amino acid biosynthesis</keyword>
<dbReference type="AlphaFoldDB" id="A0A1G7ZFC3"/>
<dbReference type="OrthoDB" id="9786954at2"/>
<dbReference type="PANTHER" id="PTHR42894:SF1">
    <property type="entry name" value="N-(5'-PHOSPHORIBOSYL)ANTHRANILATE ISOMERASE"/>
    <property type="match status" value="1"/>
</dbReference>
<dbReference type="EMBL" id="FNDK01000001">
    <property type="protein sequence ID" value="SDH07441.1"/>
    <property type="molecule type" value="Genomic_DNA"/>
</dbReference>
<evidence type="ECO:0000256" key="7">
    <source>
        <dbReference type="ARBA" id="ARBA00023141"/>
    </source>
</evidence>
<feature type="domain" description="N-(5'phosphoribosyl) anthranilate isomerase (PRAI)" evidence="10">
    <location>
        <begin position="7"/>
        <end position="205"/>
    </location>
</feature>
<sequence length="214" mass="23626">MIRPYLKVCGLHSEEDVRIVSESKADYVGFVMAESKRKITPHAAASWLKRHPMPDKSVAALFVNAPIDEIADAVNILSPDIVQLHGAETPDDVKKTKEVCQTDVWKALAHDASVLERMDAYVPYVDAFVIDAKVKGAWGGTGQRFDWSHVPAYVEFGRKQNTPVLIAGGINAENVAALKAFRPWGVDLSSGVETNGRKDQQKLNCLEKRLNSNE</sequence>
<evidence type="ECO:0000256" key="5">
    <source>
        <dbReference type="ARBA" id="ARBA00022605"/>
    </source>
</evidence>
<dbReference type="InterPro" id="IPR013785">
    <property type="entry name" value="Aldolase_TIM"/>
</dbReference>
<dbReference type="STRING" id="568899.SAMN05192534_101524"/>
<comment type="catalytic activity">
    <reaction evidence="1 9">
        <text>N-(5-phospho-beta-D-ribosyl)anthranilate = 1-(2-carboxyphenylamino)-1-deoxy-D-ribulose 5-phosphate</text>
        <dbReference type="Rhea" id="RHEA:21540"/>
        <dbReference type="ChEBI" id="CHEBI:18277"/>
        <dbReference type="ChEBI" id="CHEBI:58613"/>
        <dbReference type="EC" id="5.3.1.24"/>
    </reaction>
</comment>
<evidence type="ECO:0000256" key="9">
    <source>
        <dbReference type="HAMAP-Rule" id="MF_00135"/>
    </source>
</evidence>
<dbReference type="NCBIfam" id="NF002301">
    <property type="entry name" value="PRK01222.2-1"/>
    <property type="match status" value="1"/>
</dbReference>
<dbReference type="Gene3D" id="3.20.20.70">
    <property type="entry name" value="Aldolase class I"/>
    <property type="match status" value="1"/>
</dbReference>
<evidence type="ECO:0000313" key="12">
    <source>
        <dbReference type="Proteomes" id="UP000199163"/>
    </source>
</evidence>
<dbReference type="GO" id="GO:0004640">
    <property type="term" value="F:phosphoribosylanthranilate isomerase activity"/>
    <property type="evidence" value="ECO:0007669"/>
    <property type="project" value="UniProtKB-UniRule"/>
</dbReference>
<proteinExistence type="inferred from homology"/>
<dbReference type="GO" id="GO:0000162">
    <property type="term" value="P:L-tryptophan biosynthetic process"/>
    <property type="evidence" value="ECO:0007669"/>
    <property type="project" value="UniProtKB-UniRule"/>
</dbReference>
<evidence type="ECO:0000256" key="3">
    <source>
        <dbReference type="ARBA" id="ARBA00012572"/>
    </source>
</evidence>
<evidence type="ECO:0000256" key="4">
    <source>
        <dbReference type="ARBA" id="ARBA00022272"/>
    </source>
</evidence>
<dbReference type="UniPathway" id="UPA00035">
    <property type="reaction ID" value="UER00042"/>
</dbReference>
<evidence type="ECO:0000256" key="8">
    <source>
        <dbReference type="ARBA" id="ARBA00023235"/>
    </source>
</evidence>
<dbReference type="InterPro" id="IPR011060">
    <property type="entry name" value="RibuloseP-bd_barrel"/>
</dbReference>
<evidence type="ECO:0000313" key="11">
    <source>
        <dbReference type="EMBL" id="SDH07441.1"/>
    </source>
</evidence>
<reference evidence="11 12" key="1">
    <citation type="submission" date="2016-10" db="EMBL/GenBank/DDBJ databases">
        <authorList>
            <person name="de Groot N.N."/>
        </authorList>
    </citation>
    <scope>NUCLEOTIDE SEQUENCE [LARGE SCALE GENOMIC DNA]</scope>
    <source>
        <strain evidence="11 12">DSM 21632</strain>
    </source>
</reference>
<keyword evidence="8 9" id="KW-0413">Isomerase</keyword>
<gene>
    <name evidence="9" type="primary">trpF</name>
    <name evidence="11" type="ORF">SAMN05192534_101524</name>
</gene>
<dbReference type="PANTHER" id="PTHR42894">
    <property type="entry name" value="N-(5'-PHOSPHORIBOSYL)ANTHRANILATE ISOMERASE"/>
    <property type="match status" value="1"/>
</dbReference>
<keyword evidence="12" id="KW-1185">Reference proteome</keyword>
<dbReference type="Proteomes" id="UP000199163">
    <property type="component" value="Unassembled WGS sequence"/>
</dbReference>
<comment type="pathway">
    <text evidence="2 9">Amino-acid biosynthesis; L-tryptophan biosynthesis; L-tryptophan from chorismate: step 3/5.</text>
</comment>
<dbReference type="RefSeq" id="WP_091270889.1">
    <property type="nucleotide sequence ID" value="NZ_FNDK01000001.1"/>
</dbReference>
<organism evidence="11 12">
    <name type="scientific">Alteribacillus persepolensis</name>
    <dbReference type="NCBI Taxonomy" id="568899"/>
    <lineage>
        <taxon>Bacteria</taxon>
        <taxon>Bacillati</taxon>
        <taxon>Bacillota</taxon>
        <taxon>Bacilli</taxon>
        <taxon>Bacillales</taxon>
        <taxon>Bacillaceae</taxon>
        <taxon>Alteribacillus</taxon>
    </lineage>
</organism>
<keyword evidence="5 9" id="KW-0028">Amino-acid biosynthesis</keyword>
<comment type="similarity">
    <text evidence="9">Belongs to the TrpF family.</text>
</comment>
<keyword evidence="6 9" id="KW-0822">Tryptophan biosynthesis</keyword>
<dbReference type="Pfam" id="PF00697">
    <property type="entry name" value="PRAI"/>
    <property type="match status" value="1"/>
</dbReference>
<accession>A0A1G7ZFC3</accession>
<dbReference type="InterPro" id="IPR044643">
    <property type="entry name" value="TrpF_fam"/>
</dbReference>
<dbReference type="CDD" id="cd00405">
    <property type="entry name" value="PRAI"/>
    <property type="match status" value="1"/>
</dbReference>